<comment type="caution">
    <text evidence="12">The sequence shown here is derived from an EMBL/GenBank/DDBJ whole genome shotgun (WGS) entry which is preliminary data.</text>
</comment>
<evidence type="ECO:0000313" key="12">
    <source>
        <dbReference type="EMBL" id="MCT9810780.1"/>
    </source>
</evidence>
<evidence type="ECO:0000256" key="3">
    <source>
        <dbReference type="ARBA" id="ARBA00022475"/>
    </source>
</evidence>
<evidence type="ECO:0000256" key="10">
    <source>
        <dbReference type="SAM" id="MobiDB-lite"/>
    </source>
</evidence>
<keyword evidence="3" id="KW-1003">Cell membrane</keyword>
<name>A0ABT2PJV8_9BURK</name>
<organism evidence="12 13">
    <name type="scientific">Acidovorax bellezanensis</name>
    <dbReference type="NCBI Taxonomy" id="2976702"/>
    <lineage>
        <taxon>Bacteria</taxon>
        <taxon>Pseudomonadati</taxon>
        <taxon>Pseudomonadota</taxon>
        <taxon>Betaproteobacteria</taxon>
        <taxon>Burkholderiales</taxon>
        <taxon>Comamonadaceae</taxon>
        <taxon>Acidovorax</taxon>
    </lineage>
</organism>
<keyword evidence="5 9" id="KW-0812">Transmembrane</keyword>
<keyword evidence="4 9" id="KW-0997">Cell inner membrane</keyword>
<keyword evidence="13" id="KW-1185">Reference proteome</keyword>
<comment type="subunit">
    <text evidence="9">The complex comprises the extracytoplasmic solute receptor protein and the two transmembrane proteins.</text>
</comment>
<feature type="domain" description="Tripartite ATP-independent periplasmic transporters DctQ component" evidence="11">
    <location>
        <begin position="42"/>
        <end position="172"/>
    </location>
</feature>
<comment type="subcellular location">
    <subcellularLocation>
        <location evidence="1 9">Cell inner membrane</location>
        <topology evidence="1 9">Multi-pass membrane protein</topology>
    </subcellularLocation>
</comment>
<dbReference type="Pfam" id="PF04290">
    <property type="entry name" value="DctQ"/>
    <property type="match status" value="1"/>
</dbReference>
<evidence type="ECO:0000256" key="9">
    <source>
        <dbReference type="RuleBase" id="RU369079"/>
    </source>
</evidence>
<keyword evidence="7 9" id="KW-0472">Membrane</keyword>
<gene>
    <name evidence="12" type="ORF">N0K08_09045</name>
</gene>
<evidence type="ECO:0000256" key="8">
    <source>
        <dbReference type="ARBA" id="ARBA00038436"/>
    </source>
</evidence>
<dbReference type="InterPro" id="IPR055348">
    <property type="entry name" value="DctQ"/>
</dbReference>
<reference evidence="12 13" key="1">
    <citation type="submission" date="2022-09" db="EMBL/GenBank/DDBJ databases">
        <title>Draft genome of isolate Be4.</title>
        <authorList>
            <person name="Sanchez-Castro I."/>
            <person name="Martinez-Rodriguez P."/>
            <person name="Descostes M."/>
            <person name="Merroun M."/>
        </authorList>
    </citation>
    <scope>NUCLEOTIDE SEQUENCE [LARGE SCALE GENOMIC DNA]</scope>
    <source>
        <strain evidence="12 13">Be4</strain>
    </source>
</reference>
<evidence type="ECO:0000259" key="11">
    <source>
        <dbReference type="Pfam" id="PF04290"/>
    </source>
</evidence>
<evidence type="ECO:0000256" key="2">
    <source>
        <dbReference type="ARBA" id="ARBA00022448"/>
    </source>
</evidence>
<feature type="transmembrane region" description="Helical" evidence="9">
    <location>
        <begin position="146"/>
        <end position="166"/>
    </location>
</feature>
<feature type="region of interest" description="Disordered" evidence="10">
    <location>
        <begin position="1"/>
        <end position="26"/>
    </location>
</feature>
<dbReference type="PANTHER" id="PTHR35011">
    <property type="entry name" value="2,3-DIKETO-L-GULONATE TRAP TRANSPORTER SMALL PERMEASE PROTEIN YIAM"/>
    <property type="match status" value="1"/>
</dbReference>
<keyword evidence="2 9" id="KW-0813">Transport</keyword>
<keyword evidence="6 9" id="KW-1133">Transmembrane helix</keyword>
<evidence type="ECO:0000256" key="4">
    <source>
        <dbReference type="ARBA" id="ARBA00022519"/>
    </source>
</evidence>
<dbReference type="InterPro" id="IPR007387">
    <property type="entry name" value="TRAP_DctQ"/>
</dbReference>
<feature type="transmembrane region" description="Helical" evidence="9">
    <location>
        <begin position="66"/>
        <end position="84"/>
    </location>
</feature>
<comment type="function">
    <text evidence="9">Part of the tripartite ATP-independent periplasmic (TRAP) transport system.</text>
</comment>
<sequence>MHKTAATADDPTGPPSSSGRPRRPWSGRPVEEVIGVAVMAALVLITLTNVLIRYFSSQSFAWTEEISVFLLVVMTLAGAAIAAAQDAHIRIEFFYARGSLRRRQWLGALSAGGTAALFALLMVLLVRTAWSEFEFGETTTGLGVPRWWYTAWMPLLAFIVVLRALVNGWRQANAKALQAEEAA</sequence>
<evidence type="ECO:0000313" key="13">
    <source>
        <dbReference type="Proteomes" id="UP001525968"/>
    </source>
</evidence>
<comment type="similarity">
    <text evidence="8 9">Belongs to the TRAP transporter small permease family.</text>
</comment>
<evidence type="ECO:0000256" key="5">
    <source>
        <dbReference type="ARBA" id="ARBA00022692"/>
    </source>
</evidence>
<evidence type="ECO:0000256" key="1">
    <source>
        <dbReference type="ARBA" id="ARBA00004429"/>
    </source>
</evidence>
<dbReference type="EMBL" id="JAODYH010000004">
    <property type="protein sequence ID" value="MCT9810780.1"/>
    <property type="molecule type" value="Genomic_DNA"/>
</dbReference>
<feature type="transmembrane region" description="Helical" evidence="9">
    <location>
        <begin position="105"/>
        <end position="126"/>
    </location>
</feature>
<accession>A0ABT2PJV8</accession>
<evidence type="ECO:0000256" key="7">
    <source>
        <dbReference type="ARBA" id="ARBA00023136"/>
    </source>
</evidence>
<proteinExistence type="inferred from homology"/>
<evidence type="ECO:0000256" key="6">
    <source>
        <dbReference type="ARBA" id="ARBA00022989"/>
    </source>
</evidence>
<protein>
    <recommendedName>
        <fullName evidence="9">TRAP transporter small permease protein</fullName>
    </recommendedName>
</protein>
<feature type="transmembrane region" description="Helical" evidence="9">
    <location>
        <begin position="33"/>
        <end position="54"/>
    </location>
</feature>
<dbReference type="RefSeq" id="WP_261499913.1">
    <property type="nucleotide sequence ID" value="NZ_JAODYH010000004.1"/>
</dbReference>
<dbReference type="Proteomes" id="UP001525968">
    <property type="component" value="Unassembled WGS sequence"/>
</dbReference>